<sequence length="293" mass="33690">MKVQLISTGVEYDVVLIQKTWKNTYFYLASYSDDARLVPYGSRVLQRQVRVLDPAQPNWVSPRKIRGYLGTITTDERLISYLEREPYFLRSLREGVRGPVEIINLIFASDDTALSILNDKRDVSGLLVSQQQVERYVRSEMRALISRMSETDCNCRFVDDVVRFSQDNWWLSIRNDSIVGYELMVHVQEGDKSVGLWVNEDTDAYPLFEADEAWRTLMFVDAAKIVVDALFNGEIYSGAVAGKSYLAVPAGEDDLYIVCEGELKRRRQTLTMTNTTKWTRDQVVEMLVPIQVK</sequence>
<dbReference type="AlphaFoldDB" id="A0A4Q9UZA8"/>
<name>A0A4Q9UZA8_9ACTO</name>
<comment type="caution">
    <text evidence="1">The sequence shown here is derived from an EMBL/GenBank/DDBJ whole genome shotgun (WGS) entry which is preliminary data.</text>
</comment>
<dbReference type="RefSeq" id="WP_131281804.1">
    <property type="nucleotide sequence ID" value="NZ_JBHSLR010000002.1"/>
</dbReference>
<evidence type="ECO:0000313" key="1">
    <source>
        <dbReference type="EMBL" id="TBW21084.1"/>
    </source>
</evidence>
<protein>
    <submittedName>
        <fullName evidence="1">Uncharacterized protein</fullName>
    </submittedName>
</protein>
<reference evidence="1 2" key="1">
    <citation type="submission" date="2019-02" db="EMBL/GenBank/DDBJ databases">
        <title>Arcanobacterium bovis sp. nov., isolated from the milk of a cow with mastitis.</title>
        <authorList>
            <person name="Sammra O."/>
            <person name="Foster G."/>
            <person name="Hassan A."/>
            <person name="Alssahen M."/>
            <person name="Laemmler C."/>
            <person name="Borowiak M."/>
            <person name="Malorny B."/>
            <person name="Abdulmawjood A."/>
        </authorList>
    </citation>
    <scope>NUCLEOTIDE SEQUENCE [LARGE SCALE GENOMIC DNA]</scope>
    <source>
        <strain evidence="1 2">C605018/01/1</strain>
    </source>
</reference>
<accession>A0A4Q9UZA8</accession>
<dbReference type="EMBL" id="SJDT01000005">
    <property type="protein sequence ID" value="TBW21084.1"/>
    <property type="molecule type" value="Genomic_DNA"/>
</dbReference>
<organism evidence="1 2">
    <name type="scientific">Arcanobacterium bovis</name>
    <dbReference type="NCBI Taxonomy" id="2529275"/>
    <lineage>
        <taxon>Bacteria</taxon>
        <taxon>Bacillati</taxon>
        <taxon>Actinomycetota</taxon>
        <taxon>Actinomycetes</taxon>
        <taxon>Actinomycetales</taxon>
        <taxon>Actinomycetaceae</taxon>
        <taxon>Arcanobacterium</taxon>
    </lineage>
</organism>
<dbReference type="Proteomes" id="UP000293036">
    <property type="component" value="Unassembled WGS sequence"/>
</dbReference>
<gene>
    <name evidence="1" type="ORF">EZJ44_07205</name>
</gene>
<proteinExistence type="predicted"/>
<evidence type="ECO:0000313" key="2">
    <source>
        <dbReference type="Proteomes" id="UP000293036"/>
    </source>
</evidence>
<dbReference type="OrthoDB" id="9817869at2"/>
<keyword evidence="2" id="KW-1185">Reference proteome</keyword>